<evidence type="ECO:0000313" key="1">
    <source>
        <dbReference type="EMBL" id="GJT93279.1"/>
    </source>
</evidence>
<gene>
    <name evidence="1" type="ORF">Tco_1082124</name>
</gene>
<reference evidence="1" key="1">
    <citation type="journal article" date="2022" name="Int. J. Mol. Sci.">
        <title>Draft Genome of Tanacetum Coccineum: Genomic Comparison of Closely Related Tanacetum-Family Plants.</title>
        <authorList>
            <person name="Yamashiro T."/>
            <person name="Shiraishi A."/>
            <person name="Nakayama K."/>
            <person name="Satake H."/>
        </authorList>
    </citation>
    <scope>NUCLEOTIDE SEQUENCE</scope>
</reference>
<sequence>MKTKSTISGGWTRIQTHPVGAKTDRRTLGGGRGWWVAWGFCDGRVGRGDEVERMWIRGGGGDGTVANKMIDLMMVSGNALRLSLSPLRELHLEAQLVVSGGDAVSKNKCRYFFQNWSSRSQVNSRPLLEFHRTLMIGMRLFFNRLTSRSIISTCSSMK</sequence>
<keyword evidence="2" id="KW-1185">Reference proteome</keyword>
<dbReference type="Proteomes" id="UP001151760">
    <property type="component" value="Unassembled WGS sequence"/>
</dbReference>
<organism evidence="1 2">
    <name type="scientific">Tanacetum coccineum</name>
    <dbReference type="NCBI Taxonomy" id="301880"/>
    <lineage>
        <taxon>Eukaryota</taxon>
        <taxon>Viridiplantae</taxon>
        <taxon>Streptophyta</taxon>
        <taxon>Embryophyta</taxon>
        <taxon>Tracheophyta</taxon>
        <taxon>Spermatophyta</taxon>
        <taxon>Magnoliopsida</taxon>
        <taxon>eudicotyledons</taxon>
        <taxon>Gunneridae</taxon>
        <taxon>Pentapetalae</taxon>
        <taxon>asterids</taxon>
        <taxon>campanulids</taxon>
        <taxon>Asterales</taxon>
        <taxon>Asteraceae</taxon>
        <taxon>Asteroideae</taxon>
        <taxon>Anthemideae</taxon>
        <taxon>Anthemidinae</taxon>
        <taxon>Tanacetum</taxon>
    </lineage>
</organism>
<accession>A0ABQ5HZK9</accession>
<proteinExistence type="predicted"/>
<name>A0ABQ5HZK9_9ASTR</name>
<protein>
    <submittedName>
        <fullName evidence="1">Uncharacterized protein</fullName>
    </submittedName>
</protein>
<evidence type="ECO:0000313" key="2">
    <source>
        <dbReference type="Proteomes" id="UP001151760"/>
    </source>
</evidence>
<reference evidence="1" key="2">
    <citation type="submission" date="2022-01" db="EMBL/GenBank/DDBJ databases">
        <authorList>
            <person name="Yamashiro T."/>
            <person name="Shiraishi A."/>
            <person name="Satake H."/>
            <person name="Nakayama K."/>
        </authorList>
    </citation>
    <scope>NUCLEOTIDE SEQUENCE</scope>
</reference>
<comment type="caution">
    <text evidence="1">The sequence shown here is derived from an EMBL/GenBank/DDBJ whole genome shotgun (WGS) entry which is preliminary data.</text>
</comment>
<dbReference type="EMBL" id="BQNB010020188">
    <property type="protein sequence ID" value="GJT93279.1"/>
    <property type="molecule type" value="Genomic_DNA"/>
</dbReference>